<dbReference type="InterPro" id="IPR003593">
    <property type="entry name" value="AAA+_ATPase"/>
</dbReference>
<keyword evidence="5 10" id="KW-0067">ATP-binding</keyword>
<keyword evidence="4" id="KW-0547">Nucleotide-binding</keyword>
<dbReference type="InterPro" id="IPR018449">
    <property type="entry name" value="NIL_domain"/>
</dbReference>
<keyword evidence="8" id="KW-0472">Membrane</keyword>
<accession>A0A9D1LBT4</accession>
<name>A0A9D1LBT4_9FIRM</name>
<dbReference type="AlphaFoldDB" id="A0A9D1LBT4"/>
<organism evidence="10 11">
    <name type="scientific">Candidatus Pullichristensenella excrementigallinarum</name>
    <dbReference type="NCBI Taxonomy" id="2840907"/>
    <lineage>
        <taxon>Bacteria</taxon>
        <taxon>Bacillati</taxon>
        <taxon>Bacillota</taxon>
        <taxon>Clostridia</taxon>
        <taxon>Candidatus Pullichristensenella</taxon>
    </lineage>
</organism>
<dbReference type="SUPFAM" id="SSF52540">
    <property type="entry name" value="P-loop containing nucleoside triphosphate hydrolases"/>
    <property type="match status" value="1"/>
</dbReference>
<evidence type="ECO:0000256" key="7">
    <source>
        <dbReference type="ARBA" id="ARBA00022970"/>
    </source>
</evidence>
<evidence type="ECO:0000256" key="6">
    <source>
        <dbReference type="ARBA" id="ARBA00022967"/>
    </source>
</evidence>
<dbReference type="PROSITE" id="PS00211">
    <property type="entry name" value="ABC_TRANSPORTER_1"/>
    <property type="match status" value="1"/>
</dbReference>
<dbReference type="GO" id="GO:0005524">
    <property type="term" value="F:ATP binding"/>
    <property type="evidence" value="ECO:0007669"/>
    <property type="project" value="UniProtKB-KW"/>
</dbReference>
<keyword evidence="2" id="KW-0813">Transport</keyword>
<evidence type="ECO:0000313" key="10">
    <source>
        <dbReference type="EMBL" id="HIU33041.1"/>
    </source>
</evidence>
<comment type="caution">
    <text evidence="10">The sequence shown here is derived from an EMBL/GenBank/DDBJ whole genome shotgun (WGS) entry which is preliminary data.</text>
</comment>
<evidence type="ECO:0000256" key="4">
    <source>
        <dbReference type="ARBA" id="ARBA00022741"/>
    </source>
</evidence>
<protein>
    <submittedName>
        <fullName evidence="10">ATP-binding cassette domain-containing protein</fullName>
    </submittedName>
</protein>
<gene>
    <name evidence="10" type="ORF">IAB02_00630</name>
</gene>
<dbReference type="Gene3D" id="3.40.50.300">
    <property type="entry name" value="P-loop containing nucleotide triphosphate hydrolases"/>
    <property type="match status" value="1"/>
</dbReference>
<evidence type="ECO:0000256" key="2">
    <source>
        <dbReference type="ARBA" id="ARBA00022448"/>
    </source>
</evidence>
<dbReference type="GO" id="GO:0006865">
    <property type="term" value="P:amino acid transport"/>
    <property type="evidence" value="ECO:0007669"/>
    <property type="project" value="UniProtKB-KW"/>
</dbReference>
<dbReference type="InterPro" id="IPR017871">
    <property type="entry name" value="ABC_transporter-like_CS"/>
</dbReference>
<dbReference type="Pfam" id="PF00005">
    <property type="entry name" value="ABC_tran"/>
    <property type="match status" value="1"/>
</dbReference>
<dbReference type="SMART" id="SM00382">
    <property type="entry name" value="AAA"/>
    <property type="match status" value="1"/>
</dbReference>
<dbReference type="InterPro" id="IPR041701">
    <property type="entry name" value="MetN_ABC"/>
</dbReference>
<keyword evidence="3" id="KW-1003">Cell membrane</keyword>
<evidence type="ECO:0000256" key="1">
    <source>
        <dbReference type="ARBA" id="ARBA00005417"/>
    </source>
</evidence>
<dbReference type="Gene3D" id="3.30.70.260">
    <property type="match status" value="1"/>
</dbReference>
<evidence type="ECO:0000256" key="3">
    <source>
        <dbReference type="ARBA" id="ARBA00022475"/>
    </source>
</evidence>
<evidence type="ECO:0000259" key="9">
    <source>
        <dbReference type="PROSITE" id="PS50893"/>
    </source>
</evidence>
<dbReference type="InterPro" id="IPR050086">
    <property type="entry name" value="MetN_ABC_transporter-like"/>
</dbReference>
<dbReference type="Pfam" id="PF09383">
    <property type="entry name" value="NIL"/>
    <property type="match status" value="1"/>
</dbReference>
<evidence type="ECO:0000313" key="11">
    <source>
        <dbReference type="Proteomes" id="UP000824072"/>
    </source>
</evidence>
<dbReference type="GO" id="GO:0005886">
    <property type="term" value="C:plasma membrane"/>
    <property type="evidence" value="ECO:0007669"/>
    <property type="project" value="UniProtKB-ARBA"/>
</dbReference>
<reference evidence="10" key="2">
    <citation type="journal article" date="2021" name="PeerJ">
        <title>Extensive microbial diversity within the chicken gut microbiome revealed by metagenomics and culture.</title>
        <authorList>
            <person name="Gilroy R."/>
            <person name="Ravi A."/>
            <person name="Getino M."/>
            <person name="Pursley I."/>
            <person name="Horton D.L."/>
            <person name="Alikhan N.F."/>
            <person name="Baker D."/>
            <person name="Gharbi K."/>
            <person name="Hall N."/>
            <person name="Watson M."/>
            <person name="Adriaenssens E.M."/>
            <person name="Foster-Nyarko E."/>
            <person name="Jarju S."/>
            <person name="Secka A."/>
            <person name="Antonio M."/>
            <person name="Oren A."/>
            <person name="Chaudhuri R.R."/>
            <person name="La Ragione R."/>
            <person name="Hildebrand F."/>
            <person name="Pallen M.J."/>
        </authorList>
    </citation>
    <scope>NUCLEOTIDE SEQUENCE</scope>
    <source>
        <strain evidence="10">ChiHcec3-11533</strain>
    </source>
</reference>
<dbReference type="InterPro" id="IPR003439">
    <property type="entry name" value="ABC_transporter-like_ATP-bd"/>
</dbReference>
<dbReference type="GO" id="GO:0016887">
    <property type="term" value="F:ATP hydrolysis activity"/>
    <property type="evidence" value="ECO:0007669"/>
    <property type="project" value="InterPro"/>
</dbReference>
<comment type="similarity">
    <text evidence="1">Belongs to the ABC transporter superfamily.</text>
</comment>
<dbReference type="InterPro" id="IPR045865">
    <property type="entry name" value="ACT-like_dom_sf"/>
</dbReference>
<feature type="domain" description="ABC transporter" evidence="9">
    <location>
        <begin position="9"/>
        <end position="248"/>
    </location>
</feature>
<keyword evidence="6" id="KW-1278">Translocase</keyword>
<keyword evidence="7" id="KW-0029">Amino-acid transport</keyword>
<dbReference type="PROSITE" id="PS50893">
    <property type="entry name" value="ABC_TRANSPORTER_2"/>
    <property type="match status" value="1"/>
</dbReference>
<evidence type="ECO:0000256" key="8">
    <source>
        <dbReference type="ARBA" id="ARBA00023136"/>
    </source>
</evidence>
<dbReference type="PANTHER" id="PTHR43166:SF30">
    <property type="entry name" value="METHIONINE IMPORT ATP-BINDING PROTEIN METN"/>
    <property type="match status" value="1"/>
</dbReference>
<proteinExistence type="inferred from homology"/>
<reference evidence="10" key="1">
    <citation type="submission" date="2020-10" db="EMBL/GenBank/DDBJ databases">
        <authorList>
            <person name="Gilroy R."/>
        </authorList>
    </citation>
    <scope>NUCLEOTIDE SEQUENCE</scope>
    <source>
        <strain evidence="10">ChiHcec3-11533</strain>
    </source>
</reference>
<sequence length="338" mass="37030">MQAAAHPQIELRNLKKVYPVPGGEVVALGGVSLKIEKGEIYGIIGMSGAGKSTLIRCINRLDAPTDGQILIDGENILAMRGKDLIRMRRRVSMIFQQFNLLMQKTVGRNVRYPLEIAGVPKARANKRVRELLQIVGLEDKIDAYPAQLSGGQKQRVAIARALASDPEVLLCDEATSALDPMTTQSILALLKDINERLGITVVIITHEMAVIRQVCTRVAILDGGKIAEEGSVDDVFVHTRSAAGKRLFGILPENEDEEHPPVPALRIVFDGGKENQPVIAGLVRTCNVNVNILSANIRRINGKPYGQMLIEMPENPETRARIMEFLGAEGLTVKEVWP</sequence>
<dbReference type="InterPro" id="IPR027417">
    <property type="entry name" value="P-loop_NTPase"/>
</dbReference>
<dbReference type="FunFam" id="3.40.50.300:FF:000056">
    <property type="entry name" value="Cell division ATP-binding protein FtsE"/>
    <property type="match status" value="1"/>
</dbReference>
<dbReference type="SMART" id="SM00930">
    <property type="entry name" value="NIL"/>
    <property type="match status" value="1"/>
</dbReference>
<dbReference type="SUPFAM" id="SSF55021">
    <property type="entry name" value="ACT-like"/>
    <property type="match status" value="1"/>
</dbReference>
<evidence type="ECO:0000256" key="5">
    <source>
        <dbReference type="ARBA" id="ARBA00022840"/>
    </source>
</evidence>
<dbReference type="EMBL" id="DVMU01000016">
    <property type="protein sequence ID" value="HIU33041.1"/>
    <property type="molecule type" value="Genomic_DNA"/>
</dbReference>
<dbReference type="PANTHER" id="PTHR43166">
    <property type="entry name" value="AMINO ACID IMPORT ATP-BINDING PROTEIN"/>
    <property type="match status" value="1"/>
</dbReference>
<dbReference type="CDD" id="cd03258">
    <property type="entry name" value="ABC_MetN_methionine_transporter"/>
    <property type="match status" value="1"/>
</dbReference>
<dbReference type="Proteomes" id="UP000824072">
    <property type="component" value="Unassembled WGS sequence"/>
</dbReference>